<evidence type="ECO:0008006" key="4">
    <source>
        <dbReference type="Google" id="ProtNLM"/>
    </source>
</evidence>
<evidence type="ECO:0000313" key="1">
    <source>
        <dbReference type="EMBL" id="GIY53978.1"/>
    </source>
</evidence>
<dbReference type="Proteomes" id="UP001054837">
    <property type="component" value="Unassembled WGS sequence"/>
</dbReference>
<reference evidence="1 3" key="1">
    <citation type="submission" date="2021-06" db="EMBL/GenBank/DDBJ databases">
        <title>Caerostris darwini draft genome.</title>
        <authorList>
            <person name="Kono N."/>
            <person name="Arakawa K."/>
        </authorList>
    </citation>
    <scope>NUCLEOTIDE SEQUENCE [LARGE SCALE GENOMIC DNA]</scope>
</reference>
<evidence type="ECO:0000313" key="3">
    <source>
        <dbReference type="Proteomes" id="UP001054837"/>
    </source>
</evidence>
<dbReference type="EMBL" id="BPLQ01010843">
    <property type="protein sequence ID" value="GIY53981.1"/>
    <property type="molecule type" value="Genomic_DNA"/>
</dbReference>
<gene>
    <name evidence="1" type="ORF">CDAR_23251</name>
    <name evidence="2" type="ORF">CDAR_23281</name>
</gene>
<evidence type="ECO:0000313" key="2">
    <source>
        <dbReference type="EMBL" id="GIY53981.1"/>
    </source>
</evidence>
<name>A0AAV4U855_9ARAC</name>
<sequence length="108" mass="12776">MIKSALFQPLAGSSSSQRLKDLKARDPFESFRRRIKFPGSLSLSSTSDYRWIVCVLRCFLLCRNFKCRLLKDDSGNERVRKICSLCWVRKRKDAYKRAKLRNWSLIRV</sequence>
<comment type="caution">
    <text evidence="1">The sequence shown here is derived from an EMBL/GenBank/DDBJ whole genome shotgun (WGS) entry which is preliminary data.</text>
</comment>
<proteinExistence type="predicted"/>
<accession>A0AAV4U855</accession>
<dbReference type="EMBL" id="BPLQ01010843">
    <property type="protein sequence ID" value="GIY53978.1"/>
    <property type="molecule type" value="Genomic_DNA"/>
</dbReference>
<keyword evidence="3" id="KW-1185">Reference proteome</keyword>
<organism evidence="1 3">
    <name type="scientific">Caerostris darwini</name>
    <dbReference type="NCBI Taxonomy" id="1538125"/>
    <lineage>
        <taxon>Eukaryota</taxon>
        <taxon>Metazoa</taxon>
        <taxon>Ecdysozoa</taxon>
        <taxon>Arthropoda</taxon>
        <taxon>Chelicerata</taxon>
        <taxon>Arachnida</taxon>
        <taxon>Araneae</taxon>
        <taxon>Araneomorphae</taxon>
        <taxon>Entelegynae</taxon>
        <taxon>Araneoidea</taxon>
        <taxon>Araneidae</taxon>
        <taxon>Caerostris</taxon>
    </lineage>
</organism>
<protein>
    <recommendedName>
        <fullName evidence="4">Ribosomal protein S14</fullName>
    </recommendedName>
</protein>
<dbReference type="AlphaFoldDB" id="A0AAV4U855"/>